<proteinExistence type="predicted"/>
<gene>
    <name evidence="2" type="ORF">Asera_05330</name>
</gene>
<name>A0A810KUT1_9ACTN</name>
<evidence type="ECO:0000256" key="1">
    <source>
        <dbReference type="SAM" id="MobiDB-lite"/>
    </source>
</evidence>
<sequence>MACRGRYRGSTTLNLYTHPSAGFEERIRRSIDGESPDFLLTSGPDDQDDDGAAGVPLPA</sequence>
<reference evidence="2" key="1">
    <citation type="submission" date="2020-08" db="EMBL/GenBank/DDBJ databases">
        <title>Whole genome shotgun sequence of Actinocatenispora sera NBRC 101916.</title>
        <authorList>
            <person name="Komaki H."/>
            <person name="Tamura T."/>
        </authorList>
    </citation>
    <scope>NUCLEOTIDE SEQUENCE</scope>
    <source>
        <strain evidence="2">NBRC 101916</strain>
    </source>
</reference>
<dbReference type="KEGG" id="aser:Asera_05330"/>
<dbReference type="AlphaFoldDB" id="A0A810KUT1"/>
<protein>
    <submittedName>
        <fullName evidence="2">Uncharacterized protein</fullName>
    </submittedName>
</protein>
<evidence type="ECO:0000313" key="3">
    <source>
        <dbReference type="Proteomes" id="UP000680750"/>
    </source>
</evidence>
<organism evidence="2 3">
    <name type="scientific">Actinocatenispora sera</name>
    <dbReference type="NCBI Taxonomy" id="390989"/>
    <lineage>
        <taxon>Bacteria</taxon>
        <taxon>Bacillati</taxon>
        <taxon>Actinomycetota</taxon>
        <taxon>Actinomycetes</taxon>
        <taxon>Micromonosporales</taxon>
        <taxon>Micromonosporaceae</taxon>
        <taxon>Actinocatenispora</taxon>
    </lineage>
</organism>
<keyword evidence="3" id="KW-1185">Reference proteome</keyword>
<evidence type="ECO:0000313" key="2">
    <source>
        <dbReference type="EMBL" id="BCJ26425.1"/>
    </source>
</evidence>
<dbReference type="EMBL" id="AP023354">
    <property type="protein sequence ID" value="BCJ26425.1"/>
    <property type="molecule type" value="Genomic_DNA"/>
</dbReference>
<dbReference type="Proteomes" id="UP000680750">
    <property type="component" value="Chromosome"/>
</dbReference>
<feature type="region of interest" description="Disordered" evidence="1">
    <location>
        <begin position="34"/>
        <end position="59"/>
    </location>
</feature>
<accession>A0A810KUT1</accession>